<dbReference type="InterPro" id="IPR036661">
    <property type="entry name" value="Luciferase-like_sf"/>
</dbReference>
<evidence type="ECO:0000313" key="6">
    <source>
        <dbReference type="EMBL" id="EFH83668.1"/>
    </source>
</evidence>
<dbReference type="STRING" id="485913.Krac_4661"/>
<keyword evidence="2" id="KW-0288">FMN</keyword>
<sequence length="318" mass="35545">MGKGFPFRFGLFCHNTTPSLEEMVKQASLAEQLGYNSFLLPDHIGDQFAPALALAHIAHATTRLRIGSMVFNNDLRHPILLAKEAATLDQLSHGRFELGMGAGWMESEYRQLGRSFDSPRTRIERLTESIAVLKAFFSQEMLSFSGQHYALERVPCLPKPLQQPFPLFLGGSGKKMLSLAAREATCVGLVPRTRHAERAGHMNDVLDGEDALPEATHEKIAWIREAAGARFEQLELSIILMDVCVTEDRPYALQQYAHRLQLSPEQVERSPFLCIGTISEIAHQVASLRNTYGISYVVVWDEHLRSFAPVVEQMTGAK</sequence>
<dbReference type="InterPro" id="IPR019923">
    <property type="entry name" value="Lucif-like_OxRdtase_MSMEG_2516"/>
</dbReference>
<evidence type="ECO:0000313" key="7">
    <source>
        <dbReference type="Proteomes" id="UP000004508"/>
    </source>
</evidence>
<dbReference type="PANTHER" id="PTHR42847">
    <property type="entry name" value="ALKANESULFONATE MONOOXYGENASE"/>
    <property type="match status" value="1"/>
</dbReference>
<gene>
    <name evidence="6" type="ORF">Krac_4661</name>
</gene>
<dbReference type="Pfam" id="PF00296">
    <property type="entry name" value="Bac_luciferase"/>
    <property type="match status" value="1"/>
</dbReference>
<evidence type="ECO:0000259" key="5">
    <source>
        <dbReference type="Pfam" id="PF00296"/>
    </source>
</evidence>
<dbReference type="AlphaFoldDB" id="D6TTB7"/>
<proteinExistence type="predicted"/>
<dbReference type="PANTHER" id="PTHR42847:SF4">
    <property type="entry name" value="ALKANESULFONATE MONOOXYGENASE-RELATED"/>
    <property type="match status" value="1"/>
</dbReference>
<dbReference type="RefSeq" id="WP_007914532.1">
    <property type="nucleotide sequence ID" value="NZ_ADVG01000003.1"/>
</dbReference>
<comment type="caution">
    <text evidence="6">The sequence shown here is derived from an EMBL/GenBank/DDBJ whole genome shotgun (WGS) entry which is preliminary data.</text>
</comment>
<dbReference type="NCBIfam" id="TIGR03621">
    <property type="entry name" value="F420_MSMEG_2516"/>
    <property type="match status" value="1"/>
</dbReference>
<accession>D6TTB7</accession>
<evidence type="ECO:0000256" key="4">
    <source>
        <dbReference type="ARBA" id="ARBA00023033"/>
    </source>
</evidence>
<reference evidence="6 7" key="1">
    <citation type="journal article" date="2011" name="Stand. Genomic Sci.">
        <title>Non-contiguous finished genome sequence and contextual data of the filamentous soil bacterium Ktedonobacter racemifer type strain (SOSP1-21).</title>
        <authorList>
            <person name="Chang Y.J."/>
            <person name="Land M."/>
            <person name="Hauser L."/>
            <person name="Chertkov O."/>
            <person name="Del Rio T.G."/>
            <person name="Nolan M."/>
            <person name="Copeland A."/>
            <person name="Tice H."/>
            <person name="Cheng J.F."/>
            <person name="Lucas S."/>
            <person name="Han C."/>
            <person name="Goodwin L."/>
            <person name="Pitluck S."/>
            <person name="Ivanova N."/>
            <person name="Ovchinikova G."/>
            <person name="Pati A."/>
            <person name="Chen A."/>
            <person name="Palaniappan K."/>
            <person name="Mavromatis K."/>
            <person name="Liolios K."/>
            <person name="Brettin T."/>
            <person name="Fiebig A."/>
            <person name="Rohde M."/>
            <person name="Abt B."/>
            <person name="Goker M."/>
            <person name="Detter J.C."/>
            <person name="Woyke T."/>
            <person name="Bristow J."/>
            <person name="Eisen J.A."/>
            <person name="Markowitz V."/>
            <person name="Hugenholtz P."/>
            <person name="Kyrpides N.C."/>
            <person name="Klenk H.P."/>
            <person name="Lapidus A."/>
        </authorList>
    </citation>
    <scope>NUCLEOTIDE SEQUENCE [LARGE SCALE GENOMIC DNA]</scope>
    <source>
        <strain evidence="7">DSM 44963</strain>
    </source>
</reference>
<keyword evidence="3" id="KW-0560">Oxidoreductase</keyword>
<evidence type="ECO:0000256" key="1">
    <source>
        <dbReference type="ARBA" id="ARBA00022630"/>
    </source>
</evidence>
<dbReference type="eggNOG" id="COG2141">
    <property type="taxonomic scope" value="Bacteria"/>
</dbReference>
<keyword evidence="7" id="KW-1185">Reference proteome</keyword>
<dbReference type="GO" id="GO:0008726">
    <property type="term" value="F:alkanesulfonate monooxygenase activity"/>
    <property type="evidence" value="ECO:0007669"/>
    <property type="project" value="TreeGrafter"/>
</dbReference>
<dbReference type="InParanoid" id="D6TTB7"/>
<name>D6TTB7_KTERA</name>
<dbReference type="Proteomes" id="UP000004508">
    <property type="component" value="Unassembled WGS sequence"/>
</dbReference>
<feature type="domain" description="Luciferase-like" evidence="5">
    <location>
        <begin position="9"/>
        <end position="202"/>
    </location>
</feature>
<dbReference type="SUPFAM" id="SSF51679">
    <property type="entry name" value="Bacterial luciferase-like"/>
    <property type="match status" value="1"/>
</dbReference>
<dbReference type="EMBL" id="ADVG01000003">
    <property type="protein sequence ID" value="EFH83668.1"/>
    <property type="molecule type" value="Genomic_DNA"/>
</dbReference>
<keyword evidence="4" id="KW-0503">Monooxygenase</keyword>
<evidence type="ECO:0000256" key="3">
    <source>
        <dbReference type="ARBA" id="ARBA00023002"/>
    </source>
</evidence>
<dbReference type="Gene3D" id="3.20.20.30">
    <property type="entry name" value="Luciferase-like domain"/>
    <property type="match status" value="1"/>
</dbReference>
<keyword evidence="1" id="KW-0285">Flavoprotein</keyword>
<dbReference type="InterPro" id="IPR011251">
    <property type="entry name" value="Luciferase-like_dom"/>
</dbReference>
<evidence type="ECO:0000256" key="2">
    <source>
        <dbReference type="ARBA" id="ARBA00022643"/>
    </source>
</evidence>
<dbReference type="InterPro" id="IPR050172">
    <property type="entry name" value="SsuD_RutA_monooxygenase"/>
</dbReference>
<dbReference type="GO" id="GO:0046306">
    <property type="term" value="P:alkanesulfonate catabolic process"/>
    <property type="evidence" value="ECO:0007669"/>
    <property type="project" value="TreeGrafter"/>
</dbReference>
<organism evidence="6 7">
    <name type="scientific">Ktedonobacter racemifer DSM 44963</name>
    <dbReference type="NCBI Taxonomy" id="485913"/>
    <lineage>
        <taxon>Bacteria</taxon>
        <taxon>Bacillati</taxon>
        <taxon>Chloroflexota</taxon>
        <taxon>Ktedonobacteria</taxon>
        <taxon>Ktedonobacterales</taxon>
        <taxon>Ktedonobacteraceae</taxon>
        <taxon>Ktedonobacter</taxon>
    </lineage>
</organism>
<protein>
    <submittedName>
        <fullName evidence="6">Putative F420-dependent oxidoreductase</fullName>
    </submittedName>
</protein>
<dbReference type="OrthoDB" id="4288123at2"/>